<protein>
    <submittedName>
        <fullName evidence="1">Uncharacterized protein</fullName>
    </submittedName>
</protein>
<dbReference type="EMBL" id="NESQ01000332">
    <property type="protein sequence ID" value="PUU73940.1"/>
    <property type="molecule type" value="Genomic_DNA"/>
</dbReference>
<reference evidence="1 2" key="1">
    <citation type="submission" date="2017-04" db="EMBL/GenBank/DDBJ databases">
        <title>Draft genome sequence of Tuber borchii Vittad., a whitish edible truffle.</title>
        <authorList>
            <consortium name="DOE Joint Genome Institute"/>
            <person name="Murat C."/>
            <person name="Kuo A."/>
            <person name="Barry K.W."/>
            <person name="Clum A."/>
            <person name="Dockter R.B."/>
            <person name="Fauchery L."/>
            <person name="Iotti M."/>
            <person name="Kohler A."/>
            <person name="Labutti K."/>
            <person name="Lindquist E.A."/>
            <person name="Lipzen A."/>
            <person name="Ohm R.A."/>
            <person name="Wang M."/>
            <person name="Grigoriev I.V."/>
            <person name="Zambonelli A."/>
            <person name="Martin F.M."/>
        </authorList>
    </citation>
    <scope>NUCLEOTIDE SEQUENCE [LARGE SCALE GENOMIC DNA]</scope>
    <source>
        <strain evidence="1 2">Tbo3840</strain>
    </source>
</reference>
<proteinExistence type="predicted"/>
<comment type="caution">
    <text evidence="1">The sequence shown here is derived from an EMBL/GenBank/DDBJ whole genome shotgun (WGS) entry which is preliminary data.</text>
</comment>
<name>A0A2T6ZEM2_TUBBO</name>
<gene>
    <name evidence="1" type="ORF">B9Z19DRAFT_1068591</name>
</gene>
<sequence>MSENPSEEDTAIPPELLSAVTTGLYRFLSSEPKTIDDNTRHTSAIKAPRECRPEQPIPKDGGSCINIHAYCTGRQDNSIDGIELSRGPRDVWRRVGTEQNVMEYLEYIRPLTQLTEGIFQGVLPEVFNKYKPVYDYLRSEGNLLEETVKSSFGIWMSRAAVLCAQTDVHVDLLDVPLGYCAIIPLGKFTGGHICLPSLGIKIELQPGKSYIQDPLQTTTIISRICTTSRTGQWG</sequence>
<dbReference type="Proteomes" id="UP000244722">
    <property type="component" value="Unassembled WGS sequence"/>
</dbReference>
<dbReference type="AlphaFoldDB" id="A0A2T6ZEM2"/>
<evidence type="ECO:0000313" key="2">
    <source>
        <dbReference type="Proteomes" id="UP000244722"/>
    </source>
</evidence>
<organism evidence="1 2">
    <name type="scientific">Tuber borchii</name>
    <name type="common">White truffle</name>
    <dbReference type="NCBI Taxonomy" id="42251"/>
    <lineage>
        <taxon>Eukaryota</taxon>
        <taxon>Fungi</taxon>
        <taxon>Dikarya</taxon>
        <taxon>Ascomycota</taxon>
        <taxon>Pezizomycotina</taxon>
        <taxon>Pezizomycetes</taxon>
        <taxon>Pezizales</taxon>
        <taxon>Tuberaceae</taxon>
        <taxon>Tuber</taxon>
    </lineage>
</organism>
<evidence type="ECO:0000313" key="1">
    <source>
        <dbReference type="EMBL" id="PUU73940.1"/>
    </source>
</evidence>
<dbReference type="OrthoDB" id="4754660at2759"/>
<keyword evidence="2" id="KW-1185">Reference proteome</keyword>
<accession>A0A2T6ZEM2</accession>
<dbReference type="Gene3D" id="3.60.130.30">
    <property type="match status" value="1"/>
</dbReference>